<keyword evidence="4" id="KW-1185">Reference proteome</keyword>
<proteinExistence type="predicted"/>
<evidence type="ECO:0000256" key="1">
    <source>
        <dbReference type="ARBA" id="ARBA00022723"/>
    </source>
</evidence>
<dbReference type="EMBL" id="JAUSUE010000028">
    <property type="protein sequence ID" value="MDQ0205088.1"/>
    <property type="molecule type" value="Genomic_DNA"/>
</dbReference>
<protein>
    <submittedName>
        <fullName evidence="3">Ribulose-phosphate 3-epimerase</fullName>
        <ecNumber evidence="3">5.1.3.1</ecNumber>
    </submittedName>
</protein>
<dbReference type="RefSeq" id="WP_307225325.1">
    <property type="nucleotide sequence ID" value="NZ_CP116940.1"/>
</dbReference>
<dbReference type="InterPro" id="IPR013785">
    <property type="entry name" value="Aldolase_TIM"/>
</dbReference>
<gene>
    <name evidence="3" type="ORF">J2S01_002826</name>
</gene>
<dbReference type="NCBIfam" id="NF004076">
    <property type="entry name" value="PRK05581.1-4"/>
    <property type="match status" value="1"/>
</dbReference>
<name>A0ABT9YB88_9FIRM</name>
<dbReference type="EC" id="5.1.3.1" evidence="3"/>
<evidence type="ECO:0000256" key="2">
    <source>
        <dbReference type="ARBA" id="ARBA00023235"/>
    </source>
</evidence>
<evidence type="ECO:0000313" key="4">
    <source>
        <dbReference type="Proteomes" id="UP001239167"/>
    </source>
</evidence>
<dbReference type="Proteomes" id="UP001239167">
    <property type="component" value="Unassembled WGS sequence"/>
</dbReference>
<sequence length="218" mass="24720">MKKLLCPSMMCAKYENFLDEIKLLDEAGVDILHNDVMDGRFVPNFGMGMQDMEVICKNAKTITDIHLMVEEPERYIDKFAKLGVSIIYIHPESSRQAVRTLQNMRYMGVHPGIAVSPEVTVDMLIPYFSLVDYIMVMTVNPGFSGQKYLPFIDDKIVNLIAAKKQNKYNYKIMIDGACSPDIIKKLSSVGVDGFILGSTALFNKGRNYMEIINELRMI</sequence>
<dbReference type="InterPro" id="IPR000056">
    <property type="entry name" value="Ribul_P_3_epim-like"/>
</dbReference>
<dbReference type="SUPFAM" id="SSF51366">
    <property type="entry name" value="Ribulose-phoshate binding barrel"/>
    <property type="match status" value="1"/>
</dbReference>
<dbReference type="Gene3D" id="3.20.20.70">
    <property type="entry name" value="Aldolase class I"/>
    <property type="match status" value="1"/>
</dbReference>
<reference evidence="3 4" key="1">
    <citation type="submission" date="2023-07" db="EMBL/GenBank/DDBJ databases">
        <title>Genomic Encyclopedia of Type Strains, Phase IV (KMG-IV): sequencing the most valuable type-strain genomes for metagenomic binning, comparative biology and taxonomic classification.</title>
        <authorList>
            <person name="Goeker M."/>
        </authorList>
    </citation>
    <scope>NUCLEOTIDE SEQUENCE [LARGE SCALE GENOMIC DNA]</scope>
    <source>
        <strain evidence="3 4">DSM 16980</strain>
    </source>
</reference>
<dbReference type="InterPro" id="IPR011060">
    <property type="entry name" value="RibuloseP-bd_barrel"/>
</dbReference>
<comment type="caution">
    <text evidence="3">The sequence shown here is derived from an EMBL/GenBank/DDBJ whole genome shotgun (WGS) entry which is preliminary data.</text>
</comment>
<dbReference type="Pfam" id="PF00834">
    <property type="entry name" value="Ribul_P_3_epim"/>
    <property type="match status" value="1"/>
</dbReference>
<organism evidence="3 4">
    <name type="scientific">Pectinatus haikarae</name>
    <dbReference type="NCBI Taxonomy" id="349096"/>
    <lineage>
        <taxon>Bacteria</taxon>
        <taxon>Bacillati</taxon>
        <taxon>Bacillota</taxon>
        <taxon>Negativicutes</taxon>
        <taxon>Selenomonadales</taxon>
        <taxon>Selenomonadaceae</taxon>
        <taxon>Pectinatus</taxon>
    </lineage>
</organism>
<dbReference type="GO" id="GO:0004750">
    <property type="term" value="F:D-ribulose-phosphate 3-epimerase activity"/>
    <property type="evidence" value="ECO:0007669"/>
    <property type="project" value="UniProtKB-EC"/>
</dbReference>
<evidence type="ECO:0000313" key="3">
    <source>
        <dbReference type="EMBL" id="MDQ0205088.1"/>
    </source>
</evidence>
<accession>A0ABT9YB88</accession>
<keyword evidence="2 3" id="KW-0413">Isomerase</keyword>
<dbReference type="PANTHER" id="PTHR11749">
    <property type="entry name" value="RIBULOSE-5-PHOSPHATE-3-EPIMERASE"/>
    <property type="match status" value="1"/>
</dbReference>
<dbReference type="CDD" id="cd00429">
    <property type="entry name" value="RPE"/>
    <property type="match status" value="1"/>
</dbReference>
<keyword evidence="1" id="KW-0479">Metal-binding</keyword>